<evidence type="ECO:0000256" key="4">
    <source>
        <dbReference type="ARBA" id="ARBA00023163"/>
    </source>
</evidence>
<dbReference type="EMBL" id="JACSNQ010000007">
    <property type="protein sequence ID" value="MBM6774829.1"/>
    <property type="molecule type" value="Genomic_DNA"/>
</dbReference>
<evidence type="ECO:0000256" key="3">
    <source>
        <dbReference type="ARBA" id="ARBA00023125"/>
    </source>
</evidence>
<comment type="similarity">
    <text evidence="1">Belongs to the LysR transcriptional regulatory family.</text>
</comment>
<keyword evidence="3" id="KW-0238">DNA-binding</keyword>
<dbReference type="CDD" id="cd05466">
    <property type="entry name" value="PBP2_LTTR_substrate"/>
    <property type="match status" value="1"/>
</dbReference>
<name>A0ABS2F2Q4_9ACTN</name>
<organism evidence="6 7">
    <name type="scientific">Olsenella profusa</name>
    <dbReference type="NCBI Taxonomy" id="138595"/>
    <lineage>
        <taxon>Bacteria</taxon>
        <taxon>Bacillati</taxon>
        <taxon>Actinomycetota</taxon>
        <taxon>Coriobacteriia</taxon>
        <taxon>Coriobacteriales</taxon>
        <taxon>Atopobiaceae</taxon>
        <taxon>Olsenella</taxon>
    </lineage>
</organism>
<dbReference type="PANTHER" id="PTHR30346:SF0">
    <property type="entry name" value="HCA OPERON TRANSCRIPTIONAL ACTIVATOR HCAR"/>
    <property type="match status" value="1"/>
</dbReference>
<evidence type="ECO:0000259" key="5">
    <source>
        <dbReference type="Pfam" id="PF03466"/>
    </source>
</evidence>
<evidence type="ECO:0000313" key="7">
    <source>
        <dbReference type="Proteomes" id="UP000712527"/>
    </source>
</evidence>
<proteinExistence type="inferred from homology"/>
<accession>A0ABS2F2Q4</accession>
<dbReference type="Pfam" id="PF03466">
    <property type="entry name" value="LysR_substrate"/>
    <property type="match status" value="1"/>
</dbReference>
<dbReference type="Gene3D" id="3.40.190.290">
    <property type="match status" value="1"/>
</dbReference>
<reference evidence="6 7" key="1">
    <citation type="journal article" date="2021" name="Sci. Rep.">
        <title>The distribution of antibiotic resistance genes in chicken gut microbiota commensals.</title>
        <authorList>
            <person name="Juricova H."/>
            <person name="Matiasovicova J."/>
            <person name="Kubasova T."/>
            <person name="Cejkova D."/>
            <person name="Rychlik I."/>
        </authorList>
    </citation>
    <scope>NUCLEOTIDE SEQUENCE [LARGE SCALE GENOMIC DNA]</scope>
    <source>
        <strain evidence="6 7">An794</strain>
    </source>
</reference>
<gene>
    <name evidence="6" type="ORF">H9X80_04640</name>
</gene>
<keyword evidence="4" id="KW-0804">Transcription</keyword>
<dbReference type="Proteomes" id="UP000712527">
    <property type="component" value="Unassembled WGS sequence"/>
</dbReference>
<dbReference type="SUPFAM" id="SSF53850">
    <property type="entry name" value="Periplasmic binding protein-like II"/>
    <property type="match status" value="1"/>
</dbReference>
<dbReference type="InterPro" id="IPR005119">
    <property type="entry name" value="LysR_subst-bd"/>
</dbReference>
<keyword evidence="7" id="KW-1185">Reference proteome</keyword>
<keyword evidence="2" id="KW-0805">Transcription regulation</keyword>
<dbReference type="RefSeq" id="WP_204793176.1">
    <property type="nucleotide sequence ID" value="NZ_JACSNQ010000007.1"/>
</dbReference>
<evidence type="ECO:0000313" key="6">
    <source>
        <dbReference type="EMBL" id="MBM6774829.1"/>
    </source>
</evidence>
<sequence length="245" mass="26131">MQLTDEGHAFLGYAIDILELEARARTQVAHGEGVDAHRLRIGVSSGLEAQLLVSTLRRLHQDDPALDPVLRLGPYSAIDGMLERGSVDVVLAYRNPEGEHAGATAFRRLLDAGVACVCSSDHPLAGHAGTGVEGEELLAAGRIAVANPHAAPAAITQAQRSIGLRMNEQQVMMCANVEVALALARAGIAFTLMPDIPALHQDGLSFVPVRGARPIALGVRVRRGRQRTLVDRFIEALGEELAREP</sequence>
<evidence type="ECO:0000256" key="1">
    <source>
        <dbReference type="ARBA" id="ARBA00009437"/>
    </source>
</evidence>
<comment type="caution">
    <text evidence="6">The sequence shown here is derived from an EMBL/GenBank/DDBJ whole genome shotgun (WGS) entry which is preliminary data.</text>
</comment>
<protein>
    <submittedName>
        <fullName evidence="6">Substrate-binding domain-containing protein</fullName>
    </submittedName>
</protein>
<feature type="domain" description="LysR substrate-binding" evidence="5">
    <location>
        <begin position="35"/>
        <end position="241"/>
    </location>
</feature>
<dbReference type="PANTHER" id="PTHR30346">
    <property type="entry name" value="TRANSCRIPTIONAL DUAL REGULATOR HCAR-RELATED"/>
    <property type="match status" value="1"/>
</dbReference>
<evidence type="ECO:0000256" key="2">
    <source>
        <dbReference type="ARBA" id="ARBA00023015"/>
    </source>
</evidence>